<feature type="compositionally biased region" description="Basic and acidic residues" evidence="1">
    <location>
        <begin position="103"/>
        <end position="118"/>
    </location>
</feature>
<dbReference type="AlphaFoldDB" id="J9F9P7"/>
<keyword evidence="2" id="KW-1133">Transmembrane helix</keyword>
<name>J9F9P7_WUCBA</name>
<reference evidence="4" key="1">
    <citation type="submission" date="2012-08" db="EMBL/GenBank/DDBJ databases">
        <title>The Genome Sequence of Wuchereria bancrofti.</title>
        <authorList>
            <person name="Nutman T.B."/>
            <person name="Fink D.L."/>
            <person name="Russ C."/>
            <person name="Young S."/>
            <person name="Zeng Q."/>
            <person name="Koehrsen M."/>
            <person name="Alvarado L."/>
            <person name="Berlin A."/>
            <person name="Chapman S.B."/>
            <person name="Chen Z."/>
            <person name="Freedman E."/>
            <person name="Gellesch M."/>
            <person name="Goldberg J."/>
            <person name="Griggs A."/>
            <person name="Gujja S."/>
            <person name="Heilman E.R."/>
            <person name="Heiman D."/>
            <person name="Hepburn T."/>
            <person name="Howarth C."/>
            <person name="Jen D."/>
            <person name="Larson L."/>
            <person name="Lewis B."/>
            <person name="Mehta T."/>
            <person name="Park D."/>
            <person name="Pearson M."/>
            <person name="Roberts A."/>
            <person name="Saif S."/>
            <person name="Shea T."/>
            <person name="Shenoy N."/>
            <person name="Sisk P."/>
            <person name="Stolte C."/>
            <person name="Sykes S."/>
            <person name="Walk T."/>
            <person name="White J."/>
            <person name="Yandava C."/>
            <person name="Haas B."/>
            <person name="Henn M.R."/>
            <person name="Nusbaum C."/>
            <person name="Birren B."/>
        </authorList>
    </citation>
    <scope>NUCLEOTIDE SEQUENCE [LARGE SCALE GENOMIC DNA]</scope>
    <source>
        <strain evidence="4">NA</strain>
    </source>
</reference>
<evidence type="ECO:0000256" key="2">
    <source>
        <dbReference type="SAM" id="Phobius"/>
    </source>
</evidence>
<proteinExistence type="predicted"/>
<keyword evidence="2" id="KW-0812">Transmembrane</keyword>
<gene>
    <name evidence="3" type="ORF">WUBG_02799</name>
</gene>
<feature type="transmembrane region" description="Helical" evidence="2">
    <location>
        <begin position="35"/>
        <end position="54"/>
    </location>
</feature>
<feature type="region of interest" description="Disordered" evidence="1">
    <location>
        <begin position="85"/>
        <end position="118"/>
    </location>
</feature>
<evidence type="ECO:0000313" key="4">
    <source>
        <dbReference type="Proteomes" id="UP000004810"/>
    </source>
</evidence>
<accession>J9F9P7</accession>
<organism evidence="3 4">
    <name type="scientific">Wuchereria bancrofti</name>
    <dbReference type="NCBI Taxonomy" id="6293"/>
    <lineage>
        <taxon>Eukaryota</taxon>
        <taxon>Metazoa</taxon>
        <taxon>Ecdysozoa</taxon>
        <taxon>Nematoda</taxon>
        <taxon>Chromadorea</taxon>
        <taxon>Rhabditida</taxon>
        <taxon>Spirurina</taxon>
        <taxon>Spiruromorpha</taxon>
        <taxon>Filarioidea</taxon>
        <taxon>Onchocercidae</taxon>
        <taxon>Wuchereria</taxon>
    </lineage>
</organism>
<sequence length="118" mass="13316">MDNSGHRVSSPILSQREEIEKRMIAKGEMEGDDRFVALCLALHVALLLTSLFLTDARNAGSNNQTQSDLSCTSALHSLRARIQSVGVREDSVEKTWEEEEGEEKEKKEGKKEESRKRK</sequence>
<dbReference type="Proteomes" id="UP000004810">
    <property type="component" value="Unassembled WGS sequence"/>
</dbReference>
<comment type="caution">
    <text evidence="3">The sequence shown here is derived from an EMBL/GenBank/DDBJ whole genome shotgun (WGS) entry which is preliminary data.</text>
</comment>
<evidence type="ECO:0000313" key="3">
    <source>
        <dbReference type="EMBL" id="EJW86292.1"/>
    </source>
</evidence>
<protein>
    <submittedName>
        <fullName evidence="3">Uncharacterized protein</fullName>
    </submittedName>
</protein>
<keyword evidence="2" id="KW-0472">Membrane</keyword>
<evidence type="ECO:0000256" key="1">
    <source>
        <dbReference type="SAM" id="MobiDB-lite"/>
    </source>
</evidence>
<dbReference type="EMBL" id="ADBV01000791">
    <property type="protein sequence ID" value="EJW86292.1"/>
    <property type="molecule type" value="Genomic_DNA"/>
</dbReference>